<proteinExistence type="predicted"/>
<dbReference type="InterPro" id="IPR036844">
    <property type="entry name" value="Hint_dom_sf"/>
</dbReference>
<dbReference type="InterPro" id="IPR003587">
    <property type="entry name" value="Hint_dom_N"/>
</dbReference>
<evidence type="ECO:0000313" key="4">
    <source>
        <dbReference type="Proteomes" id="UP000887578"/>
    </source>
</evidence>
<dbReference type="PANTHER" id="PTHR46706:SF12">
    <property type="entry name" value="PROTEIN QUA-1-RELATED"/>
    <property type="match status" value="1"/>
</dbReference>
<dbReference type="CDD" id="cd00081">
    <property type="entry name" value="Hint"/>
    <property type="match status" value="1"/>
</dbReference>
<dbReference type="WBParaSite" id="PDA_v2.g24505.t1">
    <property type="protein sequence ID" value="PDA_v2.g24505.t1"/>
    <property type="gene ID" value="PDA_v2.g24505"/>
</dbReference>
<dbReference type="SUPFAM" id="SSF51294">
    <property type="entry name" value="Hedgehog/intein (Hint) domain"/>
    <property type="match status" value="1"/>
</dbReference>
<reference evidence="5" key="1">
    <citation type="submission" date="2022-11" db="UniProtKB">
        <authorList>
            <consortium name="WormBaseParasite"/>
        </authorList>
    </citation>
    <scope>IDENTIFICATION</scope>
</reference>
<keyword evidence="4" id="KW-1185">Reference proteome</keyword>
<protein>
    <submittedName>
        <fullName evidence="5">Hint domain-containing protein</fullName>
    </submittedName>
</protein>
<dbReference type="Gene3D" id="2.170.16.10">
    <property type="entry name" value="Hedgehog/Intein (Hint) domain"/>
    <property type="match status" value="1"/>
</dbReference>
<feature type="domain" description="Hint" evidence="3">
    <location>
        <begin position="48"/>
        <end position="129"/>
    </location>
</feature>
<evidence type="ECO:0000256" key="2">
    <source>
        <dbReference type="SAM" id="MobiDB-lite"/>
    </source>
</evidence>
<dbReference type="InterPro" id="IPR001767">
    <property type="entry name" value="Hedgehog_Hint"/>
</dbReference>
<evidence type="ECO:0000256" key="1">
    <source>
        <dbReference type="ARBA" id="ARBA00022473"/>
    </source>
</evidence>
<dbReference type="GO" id="GO:0016540">
    <property type="term" value="P:protein autoprocessing"/>
    <property type="evidence" value="ECO:0007669"/>
    <property type="project" value="InterPro"/>
</dbReference>
<organism evidence="4 5">
    <name type="scientific">Panagrolaimus davidi</name>
    <dbReference type="NCBI Taxonomy" id="227884"/>
    <lineage>
        <taxon>Eukaryota</taxon>
        <taxon>Metazoa</taxon>
        <taxon>Ecdysozoa</taxon>
        <taxon>Nematoda</taxon>
        <taxon>Chromadorea</taxon>
        <taxon>Rhabditida</taxon>
        <taxon>Tylenchina</taxon>
        <taxon>Panagrolaimomorpha</taxon>
        <taxon>Panagrolaimoidea</taxon>
        <taxon>Panagrolaimidae</taxon>
        <taxon>Panagrolaimus</taxon>
    </lineage>
</organism>
<accession>A0A914Q064</accession>
<dbReference type="InterPro" id="IPR006141">
    <property type="entry name" value="Intein_N"/>
</dbReference>
<dbReference type="Pfam" id="PF01079">
    <property type="entry name" value="Hint"/>
    <property type="match status" value="1"/>
</dbReference>
<dbReference type="NCBIfam" id="TIGR01445">
    <property type="entry name" value="intein_Nterm"/>
    <property type="match status" value="1"/>
</dbReference>
<dbReference type="InterPro" id="IPR052140">
    <property type="entry name" value="Dev_Signal_Hedgehog-like"/>
</dbReference>
<dbReference type="SMART" id="SM00306">
    <property type="entry name" value="HintN"/>
    <property type="match status" value="1"/>
</dbReference>
<dbReference type="Proteomes" id="UP000887578">
    <property type="component" value="Unplaced"/>
</dbReference>
<dbReference type="AlphaFoldDB" id="A0A914Q064"/>
<sequence>MNPFPMFVPMPNIPPQFQAPAVPALGGGSPSASAPGTGTGAGAGAGAGACFSGDTYVRTANGETKRVDELKIGEWVFSPGDGKMGISKVVSWLHRMPELEMEFLKITLENGKTLKITRKHYIYKTDCSE</sequence>
<name>A0A914Q064_9BILA</name>
<keyword evidence="1" id="KW-0217">Developmental protein</keyword>
<feature type="compositionally biased region" description="Low complexity" evidence="2">
    <location>
        <begin position="19"/>
        <end position="36"/>
    </location>
</feature>
<evidence type="ECO:0000259" key="3">
    <source>
        <dbReference type="SMART" id="SM00306"/>
    </source>
</evidence>
<feature type="region of interest" description="Disordered" evidence="2">
    <location>
        <begin position="19"/>
        <end position="44"/>
    </location>
</feature>
<dbReference type="PROSITE" id="PS50817">
    <property type="entry name" value="INTEIN_N_TER"/>
    <property type="match status" value="1"/>
</dbReference>
<evidence type="ECO:0000313" key="5">
    <source>
        <dbReference type="WBParaSite" id="PDA_v2.g24505.t1"/>
    </source>
</evidence>
<dbReference type="GO" id="GO:0016539">
    <property type="term" value="P:intein-mediated protein splicing"/>
    <property type="evidence" value="ECO:0007669"/>
    <property type="project" value="InterPro"/>
</dbReference>
<dbReference type="PANTHER" id="PTHR46706">
    <property type="entry name" value="PROTEIN QUA-1-RELATED"/>
    <property type="match status" value="1"/>
</dbReference>